<dbReference type="Pfam" id="PF00481">
    <property type="entry name" value="PP2C"/>
    <property type="match status" value="1"/>
</dbReference>
<sequence>MSIKSCKSNERIGLRVTAYSDMGCRRYMEDCFSVAYQKSNDGKDLEFAYFGMFDGHGGDCAAKFAKDHLMNFIVDQPGFWSENDEDILQAIKEGFNECHMAMWRDLDNWPPTSSGLPSTAGTTASIAFIRKGKLYIGHCGDSGIVLAKEQHDSSWKAVPLTLDHKPDSILEKQRIEACGGKVVEKQGIHRVVWYRPKYPHQGPIRRNTRIEEIPFLAVARSLGDLWSYNLKTQKFMVSPEPDVSVYEINTLTDKCLIFASDGLWNIMEAQMAANLVHEAESANEQNAKIGMKSWRNPSRYLVDIALQRWRDNRLRSDNTSVVCVMLDIPNKKNNSNIFGCMQQQEQNNCRTIYDYSTNEAYNLDYMDINSYTNEDIERQNYNLLTPASYQDFFSSHSHLSNQLPSFSSERGYQNLSQSTSSSSTSLSNYENSISAELTYHTSSNESAFVKGCCPNERFMLAKANEHINYHMSYEHHKEMYRSMAQQPLPPLHYAYRPVVSQSYLGLPSINDNSFNHFTPRPMERYNYLRPTEAEFQELHKATEEEEDEGGESTSLEKEPNVESDIDTDDGEMEWSDDEEEEKNNEEVNVNTKTTVSTNNEAETNENDDIMEMKNSDDSIQIFEISSSNIGISGKSKNKDKTNEKNKENSETPVLKRKPNKSQVKGRYYETRQKNRKMRSGNICSGVQKTITKDKQRKISRCVKKTVKVLNDLKSSTSIALKKLESLSIIKTAAASKSNKPCKTNNIPTVSSNDNNSKSSTTKILRSSQISVKKAKNSLIRNLRSNAVLTEKSIQRKRNSKIK</sequence>
<evidence type="ECO:0000256" key="3">
    <source>
        <dbReference type="ARBA" id="ARBA00022912"/>
    </source>
</evidence>
<dbReference type="GO" id="GO:0046872">
    <property type="term" value="F:metal ion binding"/>
    <property type="evidence" value="ECO:0007669"/>
    <property type="project" value="UniProtKB-KW"/>
</dbReference>
<feature type="compositionally biased region" description="Low complexity" evidence="5">
    <location>
        <begin position="750"/>
        <end position="762"/>
    </location>
</feature>
<feature type="region of interest" description="Disordered" evidence="5">
    <location>
        <begin position="629"/>
        <end position="664"/>
    </location>
</feature>
<gene>
    <name evidence="7" type="ORF">PVAND_002604</name>
</gene>
<evidence type="ECO:0000313" key="8">
    <source>
        <dbReference type="Proteomes" id="UP001107558"/>
    </source>
</evidence>
<evidence type="ECO:0000256" key="4">
    <source>
        <dbReference type="RuleBase" id="RU003465"/>
    </source>
</evidence>
<comment type="caution">
    <text evidence="7">The sequence shown here is derived from an EMBL/GenBank/DDBJ whole genome shotgun (WGS) entry which is preliminary data.</text>
</comment>
<feature type="region of interest" description="Disordered" evidence="5">
    <location>
        <begin position="734"/>
        <end position="765"/>
    </location>
</feature>
<dbReference type="SMART" id="SM00332">
    <property type="entry name" value="PP2Cc"/>
    <property type="match status" value="1"/>
</dbReference>
<feature type="domain" description="PPM-type phosphatase" evidence="6">
    <location>
        <begin position="15"/>
        <end position="326"/>
    </location>
</feature>
<dbReference type="InterPro" id="IPR015655">
    <property type="entry name" value="PP2C"/>
</dbReference>
<evidence type="ECO:0000256" key="2">
    <source>
        <dbReference type="ARBA" id="ARBA00022801"/>
    </source>
</evidence>
<dbReference type="InterPro" id="IPR001932">
    <property type="entry name" value="PPM-type_phosphatase-like_dom"/>
</dbReference>
<keyword evidence="8" id="KW-1185">Reference proteome</keyword>
<name>A0A9J6BS78_POLVA</name>
<dbReference type="InterPro" id="IPR000222">
    <property type="entry name" value="PP2C_BS"/>
</dbReference>
<feature type="compositionally biased region" description="Basic and acidic residues" evidence="5">
    <location>
        <begin position="636"/>
        <end position="649"/>
    </location>
</feature>
<dbReference type="SUPFAM" id="SSF81606">
    <property type="entry name" value="PP2C-like"/>
    <property type="match status" value="1"/>
</dbReference>
<organism evidence="7 8">
    <name type="scientific">Polypedilum vanderplanki</name>
    <name type="common">Sleeping chironomid midge</name>
    <dbReference type="NCBI Taxonomy" id="319348"/>
    <lineage>
        <taxon>Eukaryota</taxon>
        <taxon>Metazoa</taxon>
        <taxon>Ecdysozoa</taxon>
        <taxon>Arthropoda</taxon>
        <taxon>Hexapoda</taxon>
        <taxon>Insecta</taxon>
        <taxon>Pterygota</taxon>
        <taxon>Neoptera</taxon>
        <taxon>Endopterygota</taxon>
        <taxon>Diptera</taxon>
        <taxon>Nematocera</taxon>
        <taxon>Chironomoidea</taxon>
        <taxon>Chironomidae</taxon>
        <taxon>Chironominae</taxon>
        <taxon>Polypedilum</taxon>
        <taxon>Polypedilum</taxon>
    </lineage>
</organism>
<keyword evidence="2 4" id="KW-0378">Hydrolase</keyword>
<dbReference type="Proteomes" id="UP001107558">
    <property type="component" value="Chromosome 3"/>
</dbReference>
<dbReference type="PROSITE" id="PS01032">
    <property type="entry name" value="PPM_1"/>
    <property type="match status" value="1"/>
</dbReference>
<evidence type="ECO:0000259" key="6">
    <source>
        <dbReference type="PROSITE" id="PS51746"/>
    </source>
</evidence>
<feature type="compositionally biased region" description="Polar residues" evidence="5">
    <location>
        <begin position="734"/>
        <end position="749"/>
    </location>
</feature>
<dbReference type="PROSITE" id="PS51746">
    <property type="entry name" value="PPM_2"/>
    <property type="match status" value="1"/>
</dbReference>
<proteinExistence type="inferred from homology"/>
<protein>
    <recommendedName>
        <fullName evidence="6">PPM-type phosphatase domain-containing protein</fullName>
    </recommendedName>
</protein>
<keyword evidence="1" id="KW-0479">Metal-binding</keyword>
<dbReference type="AlphaFoldDB" id="A0A9J6BS78"/>
<feature type="compositionally biased region" description="Low complexity" evidence="5">
    <location>
        <begin position="586"/>
        <end position="601"/>
    </location>
</feature>
<dbReference type="FunFam" id="3.60.40.10:FF:000060">
    <property type="entry name" value="Protein phosphatase 2c"/>
    <property type="match status" value="1"/>
</dbReference>
<dbReference type="Gene3D" id="3.60.40.10">
    <property type="entry name" value="PPM-type phosphatase domain"/>
    <property type="match status" value="1"/>
</dbReference>
<dbReference type="EMBL" id="JADBJN010000003">
    <property type="protein sequence ID" value="KAG5672477.1"/>
    <property type="molecule type" value="Genomic_DNA"/>
</dbReference>
<dbReference type="PANTHER" id="PTHR47992">
    <property type="entry name" value="PROTEIN PHOSPHATASE"/>
    <property type="match status" value="1"/>
</dbReference>
<dbReference type="OrthoDB" id="10025511at2759"/>
<evidence type="ECO:0000256" key="5">
    <source>
        <dbReference type="SAM" id="MobiDB-lite"/>
    </source>
</evidence>
<accession>A0A9J6BS78</accession>
<dbReference type="InterPro" id="IPR036457">
    <property type="entry name" value="PPM-type-like_dom_sf"/>
</dbReference>
<evidence type="ECO:0000313" key="7">
    <source>
        <dbReference type="EMBL" id="KAG5672477.1"/>
    </source>
</evidence>
<feature type="region of interest" description="Disordered" evidence="5">
    <location>
        <begin position="541"/>
        <end position="611"/>
    </location>
</feature>
<dbReference type="CDD" id="cd00143">
    <property type="entry name" value="PP2Cc"/>
    <property type="match status" value="1"/>
</dbReference>
<reference evidence="7" key="1">
    <citation type="submission" date="2021-03" db="EMBL/GenBank/DDBJ databases">
        <title>Chromosome level genome of the anhydrobiotic midge Polypedilum vanderplanki.</title>
        <authorList>
            <person name="Yoshida Y."/>
            <person name="Kikawada T."/>
            <person name="Gusev O."/>
        </authorList>
    </citation>
    <scope>NUCLEOTIDE SEQUENCE</scope>
    <source>
        <strain evidence="7">NIAS01</strain>
        <tissue evidence="7">Whole body or cell culture</tissue>
    </source>
</reference>
<feature type="compositionally biased region" description="Acidic residues" evidence="5">
    <location>
        <begin position="561"/>
        <end position="583"/>
    </location>
</feature>
<evidence type="ECO:0000256" key="1">
    <source>
        <dbReference type="ARBA" id="ARBA00022723"/>
    </source>
</evidence>
<comment type="similarity">
    <text evidence="4">Belongs to the PP2C family.</text>
</comment>
<keyword evidence="3 4" id="KW-0904">Protein phosphatase</keyword>
<dbReference type="GO" id="GO:0004722">
    <property type="term" value="F:protein serine/threonine phosphatase activity"/>
    <property type="evidence" value="ECO:0007669"/>
    <property type="project" value="InterPro"/>
</dbReference>